<sequence>MDYILMGIGAVFGGPELFALGGIGIPAAPAMLFLGLLTGIAVGATPGLAGPMAMAVSLPILISIFGVRPDALLPVFGFLIGIMKGATVGGAVPAVLFNIPGTPDAFMTTLDGYPMTRRGMPKRALKIAHLSSVSGDTLSDIALFVCAPFLAVLVERFLDLPEKTALILLSLTFIAAVMGSSVGKGLIAIGLGMLAAMVATGQDFHPRLALGVDALSHGFPMVSAVLGILILGEIFWTLDDHWRGRVSRDATEATDAGPDGLRKGDVRRILPHILRSSLIGTVIGALPGVGSTLAATLGYTWGRRVHAKRKTPEQAAFGEGAPEGIAATEAANSAVSGANLIPVLSLGIPGNAAAVFLILAADSIGGFNPGPGVFTFSHPQINPELVVAFGIFTLMALGNLLNWTIGGVFMRAMGIMSRVPIRYLLPVVLLVTLTAIYVQDPRLGALWTAFGFGVLGYLFRCLRIPHLPFVIAFILAGSLENAARQAFSATGGDPFFLFSSWVSTAFMLMAIATVFLAGRAPGERRG</sequence>
<keyword evidence="4" id="KW-1185">Reference proteome</keyword>
<comment type="caution">
    <text evidence="3">The sequence shown here is derived from an EMBL/GenBank/DDBJ whole genome shotgun (WGS) entry which is preliminary data.</text>
</comment>
<evidence type="ECO:0000256" key="1">
    <source>
        <dbReference type="SAM" id="Phobius"/>
    </source>
</evidence>
<reference evidence="3 4" key="1">
    <citation type="journal article" date="2011" name="Syst. Appl. Microbiol.">
        <title>Defluviimonas denitrificans gen. nov., sp. nov., and Pararhodobacter aggregans gen. nov., sp. nov., non-phototrophic Rhodobacteraceae from the biofilter of a marine aquaculture.</title>
        <authorList>
            <person name="Foesel B.U."/>
            <person name="Drake H.L."/>
            <person name="Schramm A."/>
        </authorList>
    </citation>
    <scope>NUCLEOTIDE SEQUENCE [LARGE SCALE GENOMIC DNA]</scope>
    <source>
        <strain evidence="3 4">D1-19</strain>
    </source>
</reference>
<dbReference type="AlphaFoldDB" id="A0A2T7UM47"/>
<dbReference type="OrthoDB" id="9791872at2"/>
<proteinExistence type="predicted"/>
<keyword evidence="1" id="KW-0472">Membrane</keyword>
<gene>
    <name evidence="3" type="ORF">DDE23_19875</name>
</gene>
<name>A0A2T7UM47_9RHOB</name>
<feature type="transmembrane region" description="Helical" evidence="1">
    <location>
        <begin position="467"/>
        <end position="483"/>
    </location>
</feature>
<dbReference type="RefSeq" id="WP_107754244.1">
    <property type="nucleotide sequence ID" value="NZ_QBKF01000012.1"/>
</dbReference>
<protein>
    <recommendedName>
        <fullName evidence="2">DUF112 domain-containing protein</fullName>
    </recommendedName>
</protein>
<accession>A0A2T7UM47</accession>
<dbReference type="PANTHER" id="PTHR35342:SF5">
    <property type="entry name" value="TRICARBOXYLIC TRANSPORT PROTEIN"/>
    <property type="match status" value="1"/>
</dbReference>
<feature type="transmembrane region" description="Helical" evidence="1">
    <location>
        <begin position="218"/>
        <end position="238"/>
    </location>
</feature>
<keyword evidence="1" id="KW-0812">Transmembrane</keyword>
<feature type="domain" description="DUF112" evidence="2">
    <location>
        <begin position="31"/>
        <end position="471"/>
    </location>
</feature>
<feature type="transmembrane region" description="Helical" evidence="1">
    <location>
        <begin position="385"/>
        <end position="409"/>
    </location>
</feature>
<dbReference type="Pfam" id="PF01970">
    <property type="entry name" value="TctA"/>
    <property type="match status" value="1"/>
</dbReference>
<feature type="transmembrane region" description="Helical" evidence="1">
    <location>
        <begin position="421"/>
        <end position="438"/>
    </location>
</feature>
<feature type="transmembrane region" description="Helical" evidence="1">
    <location>
        <begin position="444"/>
        <end position="460"/>
    </location>
</feature>
<evidence type="ECO:0000313" key="3">
    <source>
        <dbReference type="EMBL" id="PVE45765.1"/>
    </source>
</evidence>
<dbReference type="EMBL" id="QDDR01000012">
    <property type="protein sequence ID" value="PVE45765.1"/>
    <property type="molecule type" value="Genomic_DNA"/>
</dbReference>
<feature type="transmembrane region" description="Helical" evidence="1">
    <location>
        <begin position="277"/>
        <end position="301"/>
    </location>
</feature>
<dbReference type="InterPro" id="IPR002823">
    <property type="entry name" value="DUF112_TM"/>
</dbReference>
<feature type="transmembrane region" description="Helical" evidence="1">
    <location>
        <begin position="74"/>
        <end position="97"/>
    </location>
</feature>
<feature type="transmembrane region" description="Helical" evidence="1">
    <location>
        <begin position="495"/>
        <end position="517"/>
    </location>
</feature>
<dbReference type="PANTHER" id="PTHR35342">
    <property type="entry name" value="TRICARBOXYLIC TRANSPORT PROTEIN"/>
    <property type="match status" value="1"/>
</dbReference>
<feature type="transmembrane region" description="Helical" evidence="1">
    <location>
        <begin position="165"/>
        <end position="198"/>
    </location>
</feature>
<organism evidence="3 4">
    <name type="scientific">Pararhodobacter aggregans</name>
    <dbReference type="NCBI Taxonomy" id="404875"/>
    <lineage>
        <taxon>Bacteria</taxon>
        <taxon>Pseudomonadati</taxon>
        <taxon>Pseudomonadota</taxon>
        <taxon>Alphaproteobacteria</taxon>
        <taxon>Rhodobacterales</taxon>
        <taxon>Paracoccaceae</taxon>
        <taxon>Pararhodobacter</taxon>
    </lineage>
</organism>
<keyword evidence="1" id="KW-1133">Transmembrane helix</keyword>
<evidence type="ECO:0000259" key="2">
    <source>
        <dbReference type="Pfam" id="PF01970"/>
    </source>
</evidence>
<evidence type="ECO:0000313" key="4">
    <source>
        <dbReference type="Proteomes" id="UP000244810"/>
    </source>
</evidence>
<dbReference type="Proteomes" id="UP000244810">
    <property type="component" value="Unassembled WGS sequence"/>
</dbReference>
<feature type="transmembrane region" description="Helical" evidence="1">
    <location>
        <begin position="141"/>
        <end position="158"/>
    </location>
</feature>